<dbReference type="EMBL" id="JACHMN010000003">
    <property type="protein sequence ID" value="MBB5873907.1"/>
    <property type="molecule type" value="Genomic_DNA"/>
</dbReference>
<dbReference type="RefSeq" id="WP_184845582.1">
    <property type="nucleotide sequence ID" value="NZ_JACHMN010000003.1"/>
</dbReference>
<evidence type="ECO:0000313" key="2">
    <source>
        <dbReference type="Proteomes" id="UP000587527"/>
    </source>
</evidence>
<evidence type="ECO:0000313" key="1">
    <source>
        <dbReference type="EMBL" id="MBB5873907.1"/>
    </source>
</evidence>
<organism evidence="1 2">
    <name type="scientific">Allocatelliglobosispora scoriae</name>
    <dbReference type="NCBI Taxonomy" id="643052"/>
    <lineage>
        <taxon>Bacteria</taxon>
        <taxon>Bacillati</taxon>
        <taxon>Actinomycetota</taxon>
        <taxon>Actinomycetes</taxon>
        <taxon>Micromonosporales</taxon>
        <taxon>Micromonosporaceae</taxon>
        <taxon>Allocatelliglobosispora</taxon>
    </lineage>
</organism>
<dbReference type="AlphaFoldDB" id="A0A841BXN0"/>
<accession>A0A841BXN0</accession>
<keyword evidence="2" id="KW-1185">Reference proteome</keyword>
<comment type="caution">
    <text evidence="1">The sequence shown here is derived from an EMBL/GenBank/DDBJ whole genome shotgun (WGS) entry which is preliminary data.</text>
</comment>
<reference evidence="1 2" key="1">
    <citation type="submission" date="2020-08" db="EMBL/GenBank/DDBJ databases">
        <title>Sequencing the genomes of 1000 actinobacteria strains.</title>
        <authorList>
            <person name="Klenk H.-P."/>
        </authorList>
    </citation>
    <scope>NUCLEOTIDE SEQUENCE [LARGE SCALE GENOMIC DNA]</scope>
    <source>
        <strain evidence="1 2">DSM 45362</strain>
    </source>
</reference>
<dbReference type="Proteomes" id="UP000587527">
    <property type="component" value="Unassembled WGS sequence"/>
</dbReference>
<proteinExistence type="predicted"/>
<protein>
    <submittedName>
        <fullName evidence="1">Uncharacterized protein</fullName>
    </submittedName>
</protein>
<gene>
    <name evidence="1" type="ORF">F4553_007341</name>
</gene>
<name>A0A841BXN0_9ACTN</name>
<sequence>MDRLDYSLTYPPGRDRSRPDGVLVEEFALRDDFTAAGLDSAVWTVDEREWLPGGWLSRALRSDPAVRTLVVPVRRDAADDAFQQLTGSPLPDEAALRGHFGEREPLPGGEPLRWGPESDERVYRILFANHLGQSNLAALQAEWGLEPVEDPRLAGRARVTVADHAVEWALRSIGPGIAWCIDATVRLGHAPSGAIGDLLHDLRQGVRRHGLIPVTIERFT</sequence>